<keyword evidence="2" id="KW-1185">Reference proteome</keyword>
<dbReference type="Proteomes" id="UP000198346">
    <property type="component" value="Unassembled WGS sequence"/>
</dbReference>
<protein>
    <submittedName>
        <fullName evidence="1">Uncharacterized protein</fullName>
    </submittedName>
</protein>
<organism evidence="1 2">
    <name type="scientific">Amphiplicatus metriothermophilus</name>
    <dbReference type="NCBI Taxonomy" id="1519374"/>
    <lineage>
        <taxon>Bacteria</taxon>
        <taxon>Pseudomonadati</taxon>
        <taxon>Pseudomonadota</taxon>
        <taxon>Alphaproteobacteria</taxon>
        <taxon>Parvularculales</taxon>
        <taxon>Parvularculaceae</taxon>
        <taxon>Amphiplicatus</taxon>
    </lineage>
</organism>
<evidence type="ECO:0000313" key="2">
    <source>
        <dbReference type="Proteomes" id="UP000198346"/>
    </source>
</evidence>
<accession>A0A239PY10</accession>
<evidence type="ECO:0000313" key="1">
    <source>
        <dbReference type="EMBL" id="SNT74842.1"/>
    </source>
</evidence>
<sequence>MRVRRLGDRRSISFVYDALFHHEIDVLKNRDVRQRIAFDGDDVGGVARRDAPELVALPERLGRKRRRRFYRLIGVMPKRTMRENCFALSPCG</sequence>
<gene>
    <name evidence="1" type="ORF">SAMN06297382_2432</name>
</gene>
<reference evidence="1 2" key="1">
    <citation type="submission" date="2017-07" db="EMBL/GenBank/DDBJ databases">
        <authorList>
            <person name="Sun Z.S."/>
            <person name="Albrecht U."/>
            <person name="Echele G."/>
            <person name="Lee C.C."/>
        </authorList>
    </citation>
    <scope>NUCLEOTIDE SEQUENCE [LARGE SCALE GENOMIC DNA]</scope>
    <source>
        <strain evidence="1 2">CGMCC 1.12710</strain>
    </source>
</reference>
<name>A0A239PY10_9PROT</name>
<dbReference type="AlphaFoldDB" id="A0A239PY10"/>
<dbReference type="EMBL" id="FZQA01000006">
    <property type="protein sequence ID" value="SNT74842.1"/>
    <property type="molecule type" value="Genomic_DNA"/>
</dbReference>
<proteinExistence type="predicted"/>